<dbReference type="AlphaFoldDB" id="A0A1W9I0H8"/>
<sequence>MSERLDTYLDNRFRPQLAWFEKAAARAKQRHGFLSTAQLCATAAIPATNVLTQSTTASTVIAVLATIAAGLLALFGHREEWLRYRRTAAALESIKARLDAGLAPFDGDDGENHFMEACEEILGGELGQWETQVRARAVPHKAKAKLPKNDDED</sequence>
<evidence type="ECO:0000256" key="1">
    <source>
        <dbReference type="SAM" id="Phobius"/>
    </source>
</evidence>
<gene>
    <name evidence="2" type="ORF">A4S15_06145</name>
</gene>
<feature type="transmembrane region" description="Helical" evidence="1">
    <location>
        <begin position="56"/>
        <end position="76"/>
    </location>
</feature>
<keyword evidence="1" id="KW-0812">Transmembrane</keyword>
<evidence type="ECO:0008006" key="4">
    <source>
        <dbReference type="Google" id="ProtNLM"/>
    </source>
</evidence>
<proteinExistence type="predicted"/>
<dbReference type="RefSeq" id="WP_376801023.1">
    <property type="nucleotide sequence ID" value="NZ_DBNB01000039.1"/>
</dbReference>
<dbReference type="EMBL" id="LWDL01000011">
    <property type="protein sequence ID" value="OQW52971.1"/>
    <property type="molecule type" value="Genomic_DNA"/>
</dbReference>
<dbReference type="InterPro" id="IPR025325">
    <property type="entry name" value="DUF4231"/>
</dbReference>
<accession>A0A1W9I0H8</accession>
<keyword evidence="1" id="KW-0472">Membrane</keyword>
<comment type="caution">
    <text evidence="2">The sequence shown here is derived from an EMBL/GenBank/DDBJ whole genome shotgun (WGS) entry which is preliminary data.</text>
</comment>
<keyword evidence="1" id="KW-1133">Transmembrane helix</keyword>
<protein>
    <recommendedName>
        <fullName evidence="4">SMODS and SLOG-associating 2TM effector domain-containing protein</fullName>
    </recommendedName>
</protein>
<name>A0A1W9I0H8_9HYPH</name>
<reference evidence="2 3" key="1">
    <citation type="journal article" date="2017" name="Water Res.">
        <title>Comammox in drinking water systems.</title>
        <authorList>
            <person name="Wang Y."/>
            <person name="Ma L."/>
            <person name="Mao Y."/>
            <person name="Jiang X."/>
            <person name="Xia Y."/>
            <person name="Yu K."/>
            <person name="Li B."/>
            <person name="Zhang T."/>
        </authorList>
    </citation>
    <scope>NUCLEOTIDE SEQUENCE [LARGE SCALE GENOMIC DNA]</scope>
    <source>
        <strain evidence="2">SG_bin8</strain>
    </source>
</reference>
<dbReference type="Proteomes" id="UP000192872">
    <property type="component" value="Unassembled WGS sequence"/>
</dbReference>
<dbReference type="NCBIfam" id="NF033634">
    <property type="entry name" value="SLATT_1"/>
    <property type="match status" value="1"/>
</dbReference>
<evidence type="ECO:0000313" key="2">
    <source>
        <dbReference type="EMBL" id="OQW52971.1"/>
    </source>
</evidence>
<dbReference type="Pfam" id="PF14015">
    <property type="entry name" value="DUF4231"/>
    <property type="match status" value="1"/>
</dbReference>
<evidence type="ECO:0000313" key="3">
    <source>
        <dbReference type="Proteomes" id="UP000192872"/>
    </source>
</evidence>
<organism evidence="2 3">
    <name type="scientific">Candidatus Raskinella chloraquaticus</name>
    <dbReference type="NCBI Taxonomy" id="1951219"/>
    <lineage>
        <taxon>Bacteria</taxon>
        <taxon>Pseudomonadati</taxon>
        <taxon>Pseudomonadota</taxon>
        <taxon>Alphaproteobacteria</taxon>
        <taxon>Hyphomicrobiales</taxon>
        <taxon>Phreatobacteraceae</taxon>
        <taxon>Candidatus Raskinella</taxon>
    </lineage>
</organism>